<dbReference type="PANTHER" id="PTHR34597">
    <property type="entry name" value="SLR1661 PROTEIN"/>
    <property type="match status" value="1"/>
</dbReference>
<dbReference type="InterPro" id="IPR005565">
    <property type="entry name" value="Hemolysn_activator_HlyB_C"/>
</dbReference>
<name>A0ABS9AYB5_9GAMM</name>
<gene>
    <name evidence="6" type="ORF">HOP59_22515</name>
</gene>
<keyword evidence="3" id="KW-0998">Cell outer membrane</keyword>
<protein>
    <submittedName>
        <fullName evidence="6">ShlB/FhaC/HecB family hemolysin secretion/activation protein</fullName>
    </submittedName>
</protein>
<dbReference type="Gene3D" id="3.10.20.310">
    <property type="entry name" value="membrane protein fhac"/>
    <property type="match status" value="1"/>
</dbReference>
<dbReference type="InterPro" id="IPR013686">
    <property type="entry name" value="Polypept-transport_assoc_ShlB"/>
</dbReference>
<dbReference type="Gene3D" id="2.40.160.50">
    <property type="entry name" value="membrane protein fhac: a member of the omp85/tpsb transporter family"/>
    <property type="match status" value="1"/>
</dbReference>
<dbReference type="Pfam" id="PF08479">
    <property type="entry name" value="POTRA_2"/>
    <property type="match status" value="1"/>
</dbReference>
<evidence type="ECO:0000313" key="7">
    <source>
        <dbReference type="Proteomes" id="UP001320272"/>
    </source>
</evidence>
<evidence type="ECO:0000313" key="6">
    <source>
        <dbReference type="EMBL" id="MCE8026906.1"/>
    </source>
</evidence>
<keyword evidence="2" id="KW-0812">Transmembrane</keyword>
<sequence>MRIPVEHVNIVGGSVFDLESLAVDLVPMVGHEVRLGDLIDAVEAITKRYQKADYPLSYAYLPTNNFVDGTVTVVVVEGHIVRNEILITNAAVAARVERLANRMHGERPLTRATFERYTALIDRIPGAQLAISAPVPRTPSGGTTLRVEERDTRRIQAGLSVDGGNEDDFLVLGNLSLQANTPYGEKLSFAALMPVDNDNEFYAVEYQQQLGSDGLRITLGANRFDSSDNEPLLLLGQELDVHESKVRNRFRAAADYPLLLRRTRLWEVGMAVDHHNERADYDIRLDGELLRHTRQDLHYSAIELNTTYRIGDEQRLLEIRGDLRQGVDLGANRNEIHAEEQLVASDESLHFTRSGVQARWAEQLTPNWRLSTRLAGFWSDDRLPMAERGNYGGSRFGRAYPDGQAEGDKGYAGEVELRYLHSLKGKAWLTRIEPYVLVDAARTEFNQHDIQSELISAVGGVELSNLANYRLGVEYAHPMGDRDQESGRRSGRINARITWQFGG</sequence>
<keyword evidence="1" id="KW-1134">Transmembrane beta strand</keyword>
<evidence type="ECO:0000256" key="2">
    <source>
        <dbReference type="ARBA" id="ARBA00022692"/>
    </source>
</evidence>
<comment type="caution">
    <text evidence="6">The sequence shown here is derived from an EMBL/GenBank/DDBJ whole genome shotgun (WGS) entry which is preliminary data.</text>
</comment>
<keyword evidence="1" id="KW-0472">Membrane</keyword>
<evidence type="ECO:0000256" key="1">
    <source>
        <dbReference type="ARBA" id="ARBA00022452"/>
    </source>
</evidence>
<reference evidence="6 7" key="1">
    <citation type="journal article" date="2021" name="Front. Microbiol.">
        <title>Aerobic Denitrification and Heterotrophic Sulfur Oxidation in the Genus Halomonas Revealed by Six Novel Species Characterizations and Genome-Based Analysis.</title>
        <authorList>
            <person name="Wang L."/>
            <person name="Shao Z."/>
        </authorList>
    </citation>
    <scope>NUCLEOTIDE SEQUENCE [LARGE SCALE GENOMIC DNA]</scope>
    <source>
        <strain evidence="6 7">MCCC 1A11058</strain>
    </source>
</reference>
<dbReference type="InterPro" id="IPR051544">
    <property type="entry name" value="TPS_OM_transporter"/>
</dbReference>
<organism evidence="6 7">
    <name type="scientific">Billgrantia aerodenitrificans</name>
    <dbReference type="NCBI Taxonomy" id="2733483"/>
    <lineage>
        <taxon>Bacteria</taxon>
        <taxon>Pseudomonadati</taxon>
        <taxon>Pseudomonadota</taxon>
        <taxon>Gammaproteobacteria</taxon>
        <taxon>Oceanospirillales</taxon>
        <taxon>Halomonadaceae</taxon>
        <taxon>Billgrantia</taxon>
    </lineage>
</organism>
<evidence type="ECO:0000259" key="5">
    <source>
        <dbReference type="Pfam" id="PF08479"/>
    </source>
</evidence>
<feature type="domain" description="Haemolysin activator HlyB C-terminal" evidence="4">
    <location>
        <begin position="282"/>
        <end position="462"/>
    </location>
</feature>
<keyword evidence="7" id="KW-1185">Reference proteome</keyword>
<dbReference type="PANTHER" id="PTHR34597:SF6">
    <property type="entry name" value="BLR6126 PROTEIN"/>
    <property type="match status" value="1"/>
</dbReference>
<dbReference type="Pfam" id="PF03865">
    <property type="entry name" value="ShlB"/>
    <property type="match status" value="1"/>
</dbReference>
<evidence type="ECO:0000256" key="3">
    <source>
        <dbReference type="ARBA" id="ARBA00023237"/>
    </source>
</evidence>
<dbReference type="EMBL" id="JABFTV010000018">
    <property type="protein sequence ID" value="MCE8026906.1"/>
    <property type="molecule type" value="Genomic_DNA"/>
</dbReference>
<evidence type="ECO:0000259" key="4">
    <source>
        <dbReference type="Pfam" id="PF03865"/>
    </source>
</evidence>
<proteinExistence type="predicted"/>
<accession>A0ABS9AYB5</accession>
<dbReference type="Proteomes" id="UP001320272">
    <property type="component" value="Unassembled WGS sequence"/>
</dbReference>
<feature type="domain" description="Polypeptide-transport-associated ShlB-type" evidence="5">
    <location>
        <begin position="4"/>
        <end position="78"/>
    </location>
</feature>